<evidence type="ECO:0000256" key="1">
    <source>
        <dbReference type="SAM" id="SignalP"/>
    </source>
</evidence>
<dbReference type="Proteomes" id="UP000800093">
    <property type="component" value="Unassembled WGS sequence"/>
</dbReference>
<dbReference type="AlphaFoldDB" id="A0A9P4KA38"/>
<proteinExistence type="predicted"/>
<evidence type="ECO:0000313" key="3">
    <source>
        <dbReference type="Proteomes" id="UP000800093"/>
    </source>
</evidence>
<keyword evidence="3" id="KW-1185">Reference proteome</keyword>
<reference evidence="3" key="1">
    <citation type="journal article" date="2020" name="Stud. Mycol.">
        <title>101 Dothideomycetes genomes: A test case for predicting lifestyles and emergence of pathogens.</title>
        <authorList>
            <person name="Haridas S."/>
            <person name="Albert R."/>
            <person name="Binder M."/>
            <person name="Bloem J."/>
            <person name="LaButti K."/>
            <person name="Salamov A."/>
            <person name="Andreopoulos B."/>
            <person name="Baker S."/>
            <person name="Barry K."/>
            <person name="Bills G."/>
            <person name="Bluhm B."/>
            <person name="Cannon C."/>
            <person name="Castanera R."/>
            <person name="Culley D."/>
            <person name="Daum C."/>
            <person name="Ezra D."/>
            <person name="Gonzalez J."/>
            <person name="Henrissat B."/>
            <person name="Kuo A."/>
            <person name="Liang C."/>
            <person name="Lipzen A."/>
            <person name="Lutzoni F."/>
            <person name="Magnuson J."/>
            <person name="Mondo S."/>
            <person name="Nolan M."/>
            <person name="Ohm R."/>
            <person name="Pangilinan J."/>
            <person name="Park H.-J."/>
            <person name="Ramirez L."/>
            <person name="Alfaro M."/>
            <person name="Sun H."/>
            <person name="Tritt A."/>
            <person name="Yoshinaga Y."/>
            <person name="Zwiers L.-H."/>
            <person name="Turgeon B."/>
            <person name="Goodwin S."/>
            <person name="Spatafora J."/>
            <person name="Crous P."/>
            <person name="Grigoriev I."/>
        </authorList>
    </citation>
    <scope>NUCLEOTIDE SEQUENCE [LARGE SCALE GENOMIC DNA]</scope>
    <source>
        <strain evidence="3">CBS 304.66</strain>
    </source>
</reference>
<organism evidence="2 3">
    <name type="scientific">Lojkania enalia</name>
    <dbReference type="NCBI Taxonomy" id="147567"/>
    <lineage>
        <taxon>Eukaryota</taxon>
        <taxon>Fungi</taxon>
        <taxon>Dikarya</taxon>
        <taxon>Ascomycota</taxon>
        <taxon>Pezizomycotina</taxon>
        <taxon>Dothideomycetes</taxon>
        <taxon>Pleosporomycetidae</taxon>
        <taxon>Pleosporales</taxon>
        <taxon>Pleosporales incertae sedis</taxon>
        <taxon>Lojkania</taxon>
    </lineage>
</organism>
<feature type="chain" id="PRO_5040236366" evidence="1">
    <location>
        <begin position="19"/>
        <end position="58"/>
    </location>
</feature>
<feature type="signal peptide" evidence="1">
    <location>
        <begin position="1"/>
        <end position="18"/>
    </location>
</feature>
<name>A0A9P4KA38_9PLEO</name>
<sequence>MLGHIIFVTISLVLYVVAAPVPAAVPGALSVSPSTSGPALGPRGKFVFDTLPDGEGEA</sequence>
<evidence type="ECO:0000313" key="2">
    <source>
        <dbReference type="EMBL" id="KAF2262249.1"/>
    </source>
</evidence>
<gene>
    <name evidence="2" type="ORF">CC78DRAFT_582735</name>
</gene>
<protein>
    <submittedName>
        <fullName evidence="2">Uncharacterized protein</fullName>
    </submittedName>
</protein>
<keyword evidence="1" id="KW-0732">Signal</keyword>
<comment type="caution">
    <text evidence="2">The sequence shown here is derived from an EMBL/GenBank/DDBJ whole genome shotgun (WGS) entry which is preliminary data.</text>
</comment>
<accession>A0A9P4KA38</accession>
<dbReference type="EMBL" id="ML986642">
    <property type="protein sequence ID" value="KAF2262249.1"/>
    <property type="molecule type" value="Genomic_DNA"/>
</dbReference>